<dbReference type="SMART" id="SM00028">
    <property type="entry name" value="TPR"/>
    <property type="match status" value="3"/>
</dbReference>
<name>W2SR95_NECAM</name>
<evidence type="ECO:0000313" key="4">
    <source>
        <dbReference type="Proteomes" id="UP000053676"/>
    </source>
</evidence>
<keyword evidence="1" id="KW-0802">TPR repeat</keyword>
<feature type="repeat" description="TPR" evidence="1">
    <location>
        <begin position="51"/>
        <end position="84"/>
    </location>
</feature>
<feature type="repeat" description="TPR" evidence="1">
    <location>
        <begin position="85"/>
        <end position="118"/>
    </location>
</feature>
<gene>
    <name evidence="3" type="ORF">NECAME_19047</name>
</gene>
<dbReference type="Pfam" id="PF00515">
    <property type="entry name" value="TPR_1"/>
    <property type="match status" value="2"/>
</dbReference>
<proteinExistence type="predicted"/>
<feature type="non-terminal residue" evidence="3">
    <location>
        <position position="191"/>
    </location>
</feature>
<keyword evidence="2" id="KW-1133">Transmembrane helix</keyword>
<dbReference type="AlphaFoldDB" id="W2SR95"/>
<dbReference type="PANTHER" id="PTHR44216">
    <property type="entry name" value="PROTEIN O-MANNOSYL-TRANSFERASE TMTC2"/>
    <property type="match status" value="1"/>
</dbReference>
<dbReference type="InterPro" id="IPR052384">
    <property type="entry name" value="TMTC_O-mannosyltransferase"/>
</dbReference>
<dbReference type="GO" id="GO:0005789">
    <property type="term" value="C:endoplasmic reticulum membrane"/>
    <property type="evidence" value="ECO:0007669"/>
    <property type="project" value="TreeGrafter"/>
</dbReference>
<organism evidence="3 4">
    <name type="scientific">Necator americanus</name>
    <name type="common">Human hookworm</name>
    <dbReference type="NCBI Taxonomy" id="51031"/>
    <lineage>
        <taxon>Eukaryota</taxon>
        <taxon>Metazoa</taxon>
        <taxon>Ecdysozoa</taxon>
        <taxon>Nematoda</taxon>
        <taxon>Chromadorea</taxon>
        <taxon>Rhabditida</taxon>
        <taxon>Rhabditina</taxon>
        <taxon>Rhabditomorpha</taxon>
        <taxon>Strongyloidea</taxon>
        <taxon>Ancylostomatidae</taxon>
        <taxon>Bunostominae</taxon>
        <taxon>Necator</taxon>
    </lineage>
</organism>
<dbReference type="OrthoDB" id="1658288at2759"/>
<dbReference type="KEGG" id="nai:NECAME_19047"/>
<dbReference type="PANTHER" id="PTHR44216:SF3">
    <property type="entry name" value="PROTEIN O-MANNOSYL-TRANSFERASE TMTC2"/>
    <property type="match status" value="1"/>
</dbReference>
<dbReference type="STRING" id="51031.W2SR95"/>
<dbReference type="EMBL" id="KI665844">
    <property type="protein sequence ID" value="ETN72038.1"/>
    <property type="molecule type" value="Genomic_DNA"/>
</dbReference>
<dbReference type="SUPFAM" id="SSF48452">
    <property type="entry name" value="TPR-like"/>
    <property type="match status" value="1"/>
</dbReference>
<dbReference type="Gene3D" id="1.25.40.10">
    <property type="entry name" value="Tetratricopeptide repeat domain"/>
    <property type="match status" value="2"/>
</dbReference>
<dbReference type="InterPro" id="IPR011990">
    <property type="entry name" value="TPR-like_helical_dom_sf"/>
</dbReference>
<accession>W2SR95</accession>
<keyword evidence="4" id="KW-1185">Reference proteome</keyword>
<dbReference type="InterPro" id="IPR019734">
    <property type="entry name" value="TPR_rpt"/>
</dbReference>
<protein>
    <submittedName>
        <fullName evidence="3">Tetratricopeptide repeat protein</fullName>
    </submittedName>
</protein>
<feature type="transmembrane region" description="Helical" evidence="2">
    <location>
        <begin position="6"/>
        <end position="26"/>
    </location>
</feature>
<sequence length="191" mass="22260">YIFCNYRLGRIPAISLAFLILLLYGARTYGRNMDWKDEESLYKSALELNPPKAYSNLGRVYAGQMRVNEAELAYRKALEYRPNMADTWYNLGVLYQEKKNLTAAVKCYDTVIRFRKTFAFAHLNLGAVHHERGDDDLAMKIWENCSRIDGSMVKAQRDHREAQTSCRLRLGKLLIKKRQIDKARKILEEVC</sequence>
<dbReference type="GO" id="GO:0035269">
    <property type="term" value="P:protein O-linked glycosylation via mannose"/>
    <property type="evidence" value="ECO:0007669"/>
    <property type="project" value="TreeGrafter"/>
</dbReference>
<evidence type="ECO:0000256" key="2">
    <source>
        <dbReference type="SAM" id="Phobius"/>
    </source>
</evidence>
<dbReference type="GO" id="GO:0000030">
    <property type="term" value="F:mannosyltransferase activity"/>
    <property type="evidence" value="ECO:0007669"/>
    <property type="project" value="TreeGrafter"/>
</dbReference>
<evidence type="ECO:0000313" key="3">
    <source>
        <dbReference type="EMBL" id="ETN72038.1"/>
    </source>
</evidence>
<keyword evidence="2" id="KW-0812">Transmembrane</keyword>
<dbReference type="Proteomes" id="UP000053676">
    <property type="component" value="Unassembled WGS sequence"/>
</dbReference>
<evidence type="ECO:0000256" key="1">
    <source>
        <dbReference type="PROSITE-ProRule" id="PRU00339"/>
    </source>
</evidence>
<reference evidence="4" key="1">
    <citation type="journal article" date="2014" name="Nat. Genet.">
        <title>Genome of the human hookworm Necator americanus.</title>
        <authorList>
            <person name="Tang Y.T."/>
            <person name="Gao X."/>
            <person name="Rosa B.A."/>
            <person name="Abubucker S."/>
            <person name="Hallsworth-Pepin K."/>
            <person name="Martin J."/>
            <person name="Tyagi R."/>
            <person name="Heizer E."/>
            <person name="Zhang X."/>
            <person name="Bhonagiri-Palsikar V."/>
            <person name="Minx P."/>
            <person name="Warren W.C."/>
            <person name="Wang Q."/>
            <person name="Zhan B."/>
            <person name="Hotez P.J."/>
            <person name="Sternberg P.W."/>
            <person name="Dougall A."/>
            <person name="Gaze S.T."/>
            <person name="Mulvenna J."/>
            <person name="Sotillo J."/>
            <person name="Ranganathan S."/>
            <person name="Rabelo E.M."/>
            <person name="Wilson R.K."/>
            <person name="Felgner P.L."/>
            <person name="Bethony J."/>
            <person name="Hawdon J.M."/>
            <person name="Gasser R.B."/>
            <person name="Loukas A."/>
            <person name="Mitreva M."/>
        </authorList>
    </citation>
    <scope>NUCLEOTIDE SEQUENCE [LARGE SCALE GENOMIC DNA]</scope>
</reference>
<keyword evidence="2" id="KW-0472">Membrane</keyword>
<dbReference type="PROSITE" id="PS50005">
    <property type="entry name" value="TPR"/>
    <property type="match status" value="2"/>
</dbReference>
<feature type="non-terminal residue" evidence="3">
    <location>
        <position position="1"/>
    </location>
</feature>